<dbReference type="PANTHER" id="PTHR13293">
    <property type="entry name" value="AKIRIN-RELATED"/>
    <property type="match status" value="1"/>
</dbReference>
<organism evidence="5 6">
    <name type="scientific">Daphnia magna</name>
    <dbReference type="NCBI Taxonomy" id="35525"/>
    <lineage>
        <taxon>Eukaryota</taxon>
        <taxon>Metazoa</taxon>
        <taxon>Ecdysozoa</taxon>
        <taxon>Arthropoda</taxon>
        <taxon>Crustacea</taxon>
        <taxon>Branchiopoda</taxon>
        <taxon>Diplostraca</taxon>
        <taxon>Cladocera</taxon>
        <taxon>Anomopoda</taxon>
        <taxon>Daphniidae</taxon>
        <taxon>Daphnia</taxon>
    </lineage>
</organism>
<feature type="region of interest" description="Disordered" evidence="4">
    <location>
        <begin position="132"/>
        <end position="169"/>
    </location>
</feature>
<evidence type="ECO:0000313" key="6">
    <source>
        <dbReference type="Proteomes" id="UP000076858"/>
    </source>
</evidence>
<evidence type="ECO:0000256" key="2">
    <source>
        <dbReference type="ARBA" id="ARBA00005625"/>
    </source>
</evidence>
<comment type="caution">
    <text evidence="5">The sequence shown here is derived from an EMBL/GenBank/DDBJ whole genome shotgun (WGS) entry which is preliminary data.</text>
</comment>
<keyword evidence="3" id="KW-0539">Nucleus</keyword>
<protein>
    <submittedName>
        <fullName evidence="5">Akirin</fullName>
    </submittedName>
</protein>
<comment type="subcellular location">
    <subcellularLocation>
        <location evidence="1">Nucleus</location>
    </subcellularLocation>
</comment>
<dbReference type="GO" id="GO:0000785">
    <property type="term" value="C:chromatin"/>
    <property type="evidence" value="ECO:0007669"/>
    <property type="project" value="TreeGrafter"/>
</dbReference>
<dbReference type="GO" id="GO:0003712">
    <property type="term" value="F:transcription coregulator activity"/>
    <property type="evidence" value="ECO:0007669"/>
    <property type="project" value="TreeGrafter"/>
</dbReference>
<comment type="similarity">
    <text evidence="2">Belongs to the akirin family.</text>
</comment>
<dbReference type="EMBL" id="LRGB01000005">
    <property type="protein sequence ID" value="KZS21975.1"/>
    <property type="molecule type" value="Genomic_DNA"/>
</dbReference>
<sequence>MDEAERNFLEGLLDILSEFIHTLVAILDIFGVNSIKHCLLIVWEALKKVWGEKKMACVTLKRSLEFDPVHSPGGRTPKRRRCMPICMPPTTPPTKCHEPSPFGDVTSKLTPEQILANVREEVKRFQRRKQLNFSHSQSHHMSSQHQDSLMCESPTSPASPASCPRSPSPLMALASSNNFGQSCSTKEKPLFTFKQVSLICERMLKERETEIREEYDRVLTLKLAEQYDAFVKFTQDQLQKRFEANAAPSYLS</sequence>
<accession>A0A162T7L1</accession>
<proteinExistence type="inferred from homology"/>
<dbReference type="CDD" id="cd22240">
    <property type="entry name" value="akirin"/>
    <property type="match status" value="1"/>
</dbReference>
<dbReference type="AlphaFoldDB" id="A0A162T7L1"/>
<evidence type="ECO:0000256" key="4">
    <source>
        <dbReference type="SAM" id="MobiDB-lite"/>
    </source>
</evidence>
<feature type="compositionally biased region" description="Low complexity" evidence="4">
    <location>
        <begin position="134"/>
        <end position="169"/>
    </location>
</feature>
<dbReference type="InterPro" id="IPR024132">
    <property type="entry name" value="Akirin"/>
</dbReference>
<dbReference type="GO" id="GO:0045089">
    <property type="term" value="P:positive regulation of innate immune response"/>
    <property type="evidence" value="ECO:0007669"/>
    <property type="project" value="TreeGrafter"/>
</dbReference>
<reference evidence="5 6" key="1">
    <citation type="submission" date="2016-03" db="EMBL/GenBank/DDBJ databases">
        <title>EvidentialGene: Evidence-directed Construction of Genes on Genomes.</title>
        <authorList>
            <person name="Gilbert D.G."/>
            <person name="Choi J.-H."/>
            <person name="Mockaitis K."/>
            <person name="Colbourne J."/>
            <person name="Pfrender M."/>
        </authorList>
    </citation>
    <scope>NUCLEOTIDE SEQUENCE [LARGE SCALE GENOMIC DNA]</scope>
    <source>
        <strain evidence="5 6">Xinb3</strain>
        <tissue evidence="5">Complete organism</tissue>
    </source>
</reference>
<evidence type="ECO:0000256" key="1">
    <source>
        <dbReference type="ARBA" id="ARBA00004123"/>
    </source>
</evidence>
<dbReference type="GO" id="GO:0045944">
    <property type="term" value="P:positive regulation of transcription by RNA polymerase II"/>
    <property type="evidence" value="ECO:0007669"/>
    <property type="project" value="TreeGrafter"/>
</dbReference>
<keyword evidence="6" id="KW-1185">Reference proteome</keyword>
<dbReference type="STRING" id="35525.A0A162T7L1"/>
<name>A0A162T7L1_9CRUS</name>
<dbReference type="Proteomes" id="UP000076858">
    <property type="component" value="Unassembled WGS sequence"/>
</dbReference>
<dbReference type="PANTHER" id="PTHR13293:SF6">
    <property type="entry name" value="AKIRIN-RELATED"/>
    <property type="match status" value="1"/>
</dbReference>
<evidence type="ECO:0000256" key="3">
    <source>
        <dbReference type="ARBA" id="ARBA00023242"/>
    </source>
</evidence>
<dbReference type="OrthoDB" id="10039914at2759"/>
<gene>
    <name evidence="5" type="ORF">APZ42_010849</name>
</gene>
<dbReference type="GO" id="GO:0005634">
    <property type="term" value="C:nucleus"/>
    <property type="evidence" value="ECO:0007669"/>
    <property type="project" value="UniProtKB-SubCell"/>
</dbReference>
<evidence type="ECO:0000313" key="5">
    <source>
        <dbReference type="EMBL" id="KZS21975.1"/>
    </source>
</evidence>